<dbReference type="Pfam" id="PF16956">
    <property type="entry name" value="Porin_7"/>
    <property type="match status" value="1"/>
</dbReference>
<keyword evidence="3" id="KW-1185">Reference proteome</keyword>
<evidence type="ECO:0000313" key="2">
    <source>
        <dbReference type="EMBL" id="MBZ9613178.1"/>
    </source>
</evidence>
<evidence type="ECO:0000256" key="1">
    <source>
        <dbReference type="SAM" id="SignalP"/>
    </source>
</evidence>
<evidence type="ECO:0000313" key="3">
    <source>
        <dbReference type="Proteomes" id="UP000663814"/>
    </source>
</evidence>
<protein>
    <submittedName>
        <fullName evidence="2">Porin</fullName>
    </submittedName>
</protein>
<gene>
    <name evidence="2" type="ORF">I4W93_016430</name>
</gene>
<organism evidence="2 3">
    <name type="scientific">Rheinheimera maricola</name>
    <dbReference type="NCBI Taxonomy" id="2793282"/>
    <lineage>
        <taxon>Bacteria</taxon>
        <taxon>Pseudomonadati</taxon>
        <taxon>Pseudomonadota</taxon>
        <taxon>Gammaproteobacteria</taxon>
        <taxon>Chromatiales</taxon>
        <taxon>Chromatiaceae</taxon>
        <taxon>Rheinheimera</taxon>
    </lineage>
</organism>
<proteinExistence type="predicted"/>
<feature type="signal peptide" evidence="1">
    <location>
        <begin position="1"/>
        <end position="20"/>
    </location>
</feature>
<dbReference type="SUPFAM" id="SSF56935">
    <property type="entry name" value="Porins"/>
    <property type="match status" value="1"/>
</dbReference>
<keyword evidence="1" id="KW-0732">Signal</keyword>
<dbReference type="RefSeq" id="WP_205311878.1">
    <property type="nucleotide sequence ID" value="NZ_JAERPS020000006.1"/>
</dbReference>
<dbReference type="EMBL" id="JAERPS020000006">
    <property type="protein sequence ID" value="MBZ9613178.1"/>
    <property type="molecule type" value="Genomic_DNA"/>
</dbReference>
<accession>A0ABS7XC92</accession>
<name>A0ABS7XC92_9GAMM</name>
<dbReference type="InterPro" id="IPR031593">
    <property type="entry name" value="Porin_7"/>
</dbReference>
<feature type="chain" id="PRO_5046268895" evidence="1">
    <location>
        <begin position="21"/>
        <end position="275"/>
    </location>
</feature>
<sequence length="275" mass="30533">MTLKYVLPVIAMAASAAAAAAEEYQVFTGLQLTHLRFDYVDLQDDILVNRTISDNGWQLDGRYFFDKKTTLGPLDQFEYINKVTNVSASFNRVFDNNAWTIGGEYFAENGLVVSAGYSRFGDENINQLGLGYLVSNNFIVRAEAIRADGSNDYRFSASYNHQLQGSDYVGFTAYTDDSLDYFGISGKYFASLNGDRFITAGITIEDNDGSSAWAMAADYYFSKMTSVGLTYSKADDYSLNAKHFFTQNWAVEASFASNTDNDSMKAYSLGITGQF</sequence>
<comment type="caution">
    <text evidence="2">The sequence shown here is derived from an EMBL/GenBank/DDBJ whole genome shotgun (WGS) entry which is preliminary data.</text>
</comment>
<reference evidence="2 3" key="1">
    <citation type="submission" date="2021-08" db="EMBL/GenBank/DDBJ databases">
        <title>Rheinheimera aquimaris sp. nov., isolated from seawater of the East Sea in Korea.</title>
        <authorList>
            <person name="Kim K.H."/>
            <person name="Wenting R."/>
            <person name="Kim K.R."/>
            <person name="Jeon C.O."/>
        </authorList>
    </citation>
    <scope>NUCLEOTIDE SEQUENCE [LARGE SCALE GENOMIC DNA]</scope>
    <source>
        <strain evidence="2 3">MA-13</strain>
    </source>
</reference>
<dbReference type="Proteomes" id="UP000663814">
    <property type="component" value="Unassembled WGS sequence"/>
</dbReference>